<evidence type="ECO:0000256" key="2">
    <source>
        <dbReference type="ARBA" id="ARBA00022448"/>
    </source>
</evidence>
<dbReference type="PANTHER" id="PTHR43549:SF3">
    <property type="entry name" value="MULTIDRUG RESISTANCE PROTEIN YPNP-RELATED"/>
    <property type="match status" value="1"/>
</dbReference>
<keyword evidence="3" id="KW-1003">Cell membrane</keyword>
<dbReference type="InterPro" id="IPR048279">
    <property type="entry name" value="MdtK-like"/>
</dbReference>
<dbReference type="GO" id="GO:0005886">
    <property type="term" value="C:plasma membrane"/>
    <property type="evidence" value="ECO:0007669"/>
    <property type="project" value="UniProtKB-SubCell"/>
</dbReference>
<feature type="transmembrane region" description="Helical" evidence="7">
    <location>
        <begin position="420"/>
        <end position="446"/>
    </location>
</feature>
<dbReference type="CDD" id="cd13138">
    <property type="entry name" value="MATE_yoeA_like"/>
    <property type="match status" value="1"/>
</dbReference>
<feature type="transmembrane region" description="Helical" evidence="7">
    <location>
        <begin position="395"/>
        <end position="414"/>
    </location>
</feature>
<organism evidence="8 9">
    <name type="scientific">Qingrenia yutianensis</name>
    <dbReference type="NCBI Taxonomy" id="2763676"/>
    <lineage>
        <taxon>Bacteria</taxon>
        <taxon>Bacillati</taxon>
        <taxon>Bacillota</taxon>
        <taxon>Clostridia</taxon>
        <taxon>Eubacteriales</taxon>
        <taxon>Oscillospiraceae</taxon>
        <taxon>Qingrenia</taxon>
    </lineage>
</organism>
<dbReference type="NCBIfam" id="TIGR00797">
    <property type="entry name" value="matE"/>
    <property type="match status" value="1"/>
</dbReference>
<evidence type="ECO:0000256" key="7">
    <source>
        <dbReference type="SAM" id="Phobius"/>
    </source>
</evidence>
<dbReference type="EMBL" id="JACRTE010000004">
    <property type="protein sequence ID" value="MBC8596188.1"/>
    <property type="molecule type" value="Genomic_DNA"/>
</dbReference>
<feature type="transmembrane region" description="Helical" evidence="7">
    <location>
        <begin position="199"/>
        <end position="218"/>
    </location>
</feature>
<gene>
    <name evidence="8" type="ORF">H8706_04800</name>
</gene>
<dbReference type="PIRSF" id="PIRSF006603">
    <property type="entry name" value="DinF"/>
    <property type="match status" value="1"/>
</dbReference>
<evidence type="ECO:0000256" key="1">
    <source>
        <dbReference type="ARBA" id="ARBA00004651"/>
    </source>
</evidence>
<evidence type="ECO:0000256" key="5">
    <source>
        <dbReference type="ARBA" id="ARBA00022989"/>
    </source>
</evidence>
<dbReference type="InterPro" id="IPR052031">
    <property type="entry name" value="Membrane_Transporter-Flippase"/>
</dbReference>
<dbReference type="GO" id="GO:0015297">
    <property type="term" value="F:antiporter activity"/>
    <property type="evidence" value="ECO:0007669"/>
    <property type="project" value="InterPro"/>
</dbReference>
<feature type="transmembrane region" description="Helical" evidence="7">
    <location>
        <begin position="322"/>
        <end position="343"/>
    </location>
</feature>
<evidence type="ECO:0000256" key="3">
    <source>
        <dbReference type="ARBA" id="ARBA00022475"/>
    </source>
</evidence>
<comment type="subcellular location">
    <subcellularLocation>
        <location evidence="1">Cell membrane</location>
        <topology evidence="1">Multi-pass membrane protein</topology>
    </subcellularLocation>
</comment>
<dbReference type="InterPro" id="IPR002528">
    <property type="entry name" value="MATE_fam"/>
</dbReference>
<proteinExistence type="predicted"/>
<dbReference type="AlphaFoldDB" id="A0A926ITY3"/>
<feature type="transmembrane region" description="Helical" evidence="7">
    <location>
        <begin position="245"/>
        <end position="270"/>
    </location>
</feature>
<name>A0A926ITY3_9FIRM</name>
<feature type="transmembrane region" description="Helical" evidence="7">
    <location>
        <begin position="174"/>
        <end position="193"/>
    </location>
</feature>
<keyword evidence="9" id="KW-1185">Reference proteome</keyword>
<keyword evidence="5 7" id="KW-1133">Transmembrane helix</keyword>
<keyword evidence="6 7" id="KW-0472">Membrane</keyword>
<reference evidence="8" key="1">
    <citation type="submission" date="2020-08" db="EMBL/GenBank/DDBJ databases">
        <title>Genome public.</title>
        <authorList>
            <person name="Liu C."/>
            <person name="Sun Q."/>
        </authorList>
    </citation>
    <scope>NUCLEOTIDE SEQUENCE</scope>
    <source>
        <strain evidence="8">NSJ-50</strain>
    </source>
</reference>
<feature type="transmembrane region" description="Helical" evidence="7">
    <location>
        <begin position="142"/>
        <end position="162"/>
    </location>
</feature>
<protein>
    <submittedName>
        <fullName evidence="8">MATE family efflux transporter</fullName>
    </submittedName>
</protein>
<dbReference type="Pfam" id="PF01554">
    <property type="entry name" value="MatE"/>
    <property type="match status" value="2"/>
</dbReference>
<evidence type="ECO:0000256" key="4">
    <source>
        <dbReference type="ARBA" id="ARBA00022692"/>
    </source>
</evidence>
<evidence type="ECO:0000313" key="9">
    <source>
        <dbReference type="Proteomes" id="UP000647416"/>
    </source>
</evidence>
<dbReference type="PANTHER" id="PTHR43549">
    <property type="entry name" value="MULTIDRUG RESISTANCE PROTEIN YPNP-RELATED"/>
    <property type="match status" value="1"/>
</dbReference>
<dbReference type="GO" id="GO:0042910">
    <property type="term" value="F:xenobiotic transmembrane transporter activity"/>
    <property type="evidence" value="ECO:0007669"/>
    <property type="project" value="InterPro"/>
</dbReference>
<evidence type="ECO:0000313" key="8">
    <source>
        <dbReference type="EMBL" id="MBC8596188.1"/>
    </source>
</evidence>
<feature type="transmembrane region" description="Helical" evidence="7">
    <location>
        <begin position="101"/>
        <end position="122"/>
    </location>
</feature>
<keyword evidence="2" id="KW-0813">Transport</keyword>
<feature type="transmembrane region" description="Helical" evidence="7">
    <location>
        <begin position="66"/>
        <end position="89"/>
    </location>
</feature>
<comment type="caution">
    <text evidence="8">The sequence shown here is derived from an EMBL/GenBank/DDBJ whole genome shotgun (WGS) entry which is preliminary data.</text>
</comment>
<evidence type="ECO:0000256" key="6">
    <source>
        <dbReference type="ARBA" id="ARBA00023136"/>
    </source>
</evidence>
<accession>A0A926ITY3</accession>
<dbReference type="Proteomes" id="UP000647416">
    <property type="component" value="Unassembled WGS sequence"/>
</dbReference>
<keyword evidence="4 7" id="KW-0812">Transmembrane</keyword>
<dbReference type="RefSeq" id="WP_262431718.1">
    <property type="nucleotide sequence ID" value="NZ_JACRTE010000004.1"/>
</dbReference>
<sequence>MSVFKGRNRHNTDMLSGSLWDKILMFALPLAASSMLQQLFNSADVAVVGKFTGKQALAAVGSNGPVINLLVNFFVGISVGTNVVIARYIGSGNEKRANSAAHTAVLVSVICGFVIMALGLLVSPLILNLIGTPDDFIDLAVLYLRIYFCGMPFMMLYNFCSAIFRSKGDTKKPLIYLFVSGIVNVILNLIFVIVFKMGVAGVAIATVISNMISSVLMLRSLTKEEGAIKITLKNLKIDKRNLSEIIRVGMPAGIQGMVFSISNVCVLSGLNLLGTDVVSASSAAQNYENLIYFMSNSFAQATVTFVSQNYGAGNLKRCKRAVLIGMGLSVAASAAMFAVFIVFRTPLLGIYTDDKEIIRIASQRLAVVGGTHFMCGIMDNISCCMRGLGYSLEPALISMAGACGLRVLWIYTVFKKVQTFAMLVAVYPISWFATALVLGIVCIYKFKVAEKKSARLADAVE</sequence>